<dbReference type="STRING" id="37293.ENSANAP00000027070"/>
<reference evidence="9" key="1">
    <citation type="submission" date="2025-08" db="UniProtKB">
        <authorList>
            <consortium name="Ensembl"/>
        </authorList>
    </citation>
    <scope>IDENTIFICATION</scope>
</reference>
<dbReference type="GO" id="GO:0005737">
    <property type="term" value="C:cytoplasm"/>
    <property type="evidence" value="ECO:0007669"/>
    <property type="project" value="TreeGrafter"/>
</dbReference>
<dbReference type="Gene3D" id="1.20.1390.10">
    <property type="entry name" value="PWI domain"/>
    <property type="match status" value="1"/>
</dbReference>
<comment type="function">
    <text evidence="8">RNA-binding protein involved in the biogenesis of circular RNAs (circRNAs), which are produced by back-splicing circularization of pre-mRNAs. Acts by binding to both exon-intron boundary and 3'-UTR of pre-mRNAs to promote circRNA biogenesis through dimerization and the association with the spliceosome.</text>
</comment>
<sequence length="76" mass="8644">MEIGTEISRKIQSVIKGKLQELGAYVDGELPDYIMVMVANKKSQDQMTEDLSLFLGNNTIRFTVWLHGVLDKLLFI</sequence>
<keyword evidence="7 8" id="KW-0539">Nucleus</keyword>
<evidence type="ECO:0000256" key="8">
    <source>
        <dbReference type="RuleBase" id="RU369058"/>
    </source>
</evidence>
<evidence type="ECO:0000313" key="10">
    <source>
        <dbReference type="Proteomes" id="UP000233020"/>
    </source>
</evidence>
<dbReference type="GO" id="GO:0008143">
    <property type="term" value="F:poly(A) binding"/>
    <property type="evidence" value="ECO:0007669"/>
    <property type="project" value="UniProtKB-UniRule"/>
</dbReference>
<keyword evidence="3 8" id="KW-0479">Metal-binding</keyword>
<keyword evidence="6 8" id="KW-0862">Zinc</keyword>
<organism evidence="9 10">
    <name type="scientific">Aotus nancymaae</name>
    <name type="common">Ma's night monkey</name>
    <dbReference type="NCBI Taxonomy" id="37293"/>
    <lineage>
        <taxon>Eukaryota</taxon>
        <taxon>Metazoa</taxon>
        <taxon>Chordata</taxon>
        <taxon>Craniata</taxon>
        <taxon>Vertebrata</taxon>
        <taxon>Euteleostomi</taxon>
        <taxon>Mammalia</taxon>
        <taxon>Eutheria</taxon>
        <taxon>Euarchontoglires</taxon>
        <taxon>Primates</taxon>
        <taxon>Haplorrhini</taxon>
        <taxon>Platyrrhini</taxon>
        <taxon>Aotidae</taxon>
        <taxon>Aotus</taxon>
    </lineage>
</organism>
<keyword evidence="4 8" id="KW-0677">Repeat</keyword>
<protein>
    <recommendedName>
        <fullName evidence="2 8">Zinc finger CCCH domain-containing protein 14</fullName>
    </recommendedName>
</protein>
<keyword evidence="8" id="KW-0694">RNA-binding</keyword>
<comment type="similarity">
    <text evidence="1 8">Belongs to the ZC3H14 family.</text>
</comment>
<evidence type="ECO:0000256" key="5">
    <source>
        <dbReference type="ARBA" id="ARBA00022771"/>
    </source>
</evidence>
<dbReference type="GO" id="GO:0008270">
    <property type="term" value="F:zinc ion binding"/>
    <property type="evidence" value="ECO:0007669"/>
    <property type="project" value="UniProtKB-KW"/>
</dbReference>
<evidence type="ECO:0000256" key="1">
    <source>
        <dbReference type="ARBA" id="ARBA00008423"/>
    </source>
</evidence>
<dbReference type="PANTHER" id="PTHR14738">
    <property type="entry name" value="ZINC FINGER CCCH DOMAIN-CONTAINING PROTEIN 14"/>
    <property type="match status" value="1"/>
</dbReference>
<evidence type="ECO:0000256" key="4">
    <source>
        <dbReference type="ARBA" id="ARBA00022737"/>
    </source>
</evidence>
<comment type="subcellular location">
    <subcellularLocation>
        <location evidence="8">Nucleus speckle</location>
    </subcellularLocation>
</comment>
<dbReference type="GeneTree" id="ENSGT00440000038430"/>
<reference evidence="9" key="2">
    <citation type="submission" date="2025-09" db="UniProtKB">
        <authorList>
            <consortium name="Ensembl"/>
        </authorList>
    </citation>
    <scope>IDENTIFICATION</scope>
</reference>
<accession>A0A2K5E1E9</accession>
<dbReference type="AlphaFoldDB" id="A0A2K5E1E9"/>
<evidence type="ECO:0000256" key="7">
    <source>
        <dbReference type="ARBA" id="ARBA00023242"/>
    </source>
</evidence>
<proteinExistence type="inferred from homology"/>
<evidence type="ECO:0000313" key="9">
    <source>
        <dbReference type="Ensembl" id="ENSANAP00000027070.1"/>
    </source>
</evidence>
<name>A0A2K5E1E9_AOTNA</name>
<dbReference type="InterPro" id="IPR040366">
    <property type="entry name" value="Nab2/ZC3H14"/>
</dbReference>
<keyword evidence="5 8" id="KW-0863">Zinc-finger</keyword>
<keyword evidence="10" id="KW-1185">Reference proteome</keyword>
<dbReference type="GO" id="GO:0016607">
    <property type="term" value="C:nuclear speck"/>
    <property type="evidence" value="ECO:0007669"/>
    <property type="project" value="UniProtKB-SubCell"/>
</dbReference>
<evidence type="ECO:0000256" key="2">
    <source>
        <dbReference type="ARBA" id="ARBA00015071"/>
    </source>
</evidence>
<dbReference type="Ensembl" id="ENSANAT00000045052.1">
    <property type="protein sequence ID" value="ENSANAP00000027070.1"/>
    <property type="gene ID" value="ENSANAG00000031352.1"/>
</dbReference>
<dbReference type="GO" id="GO:0043488">
    <property type="term" value="P:regulation of mRNA stability"/>
    <property type="evidence" value="ECO:0007669"/>
    <property type="project" value="UniProtKB-UniRule"/>
</dbReference>
<evidence type="ECO:0000256" key="3">
    <source>
        <dbReference type="ARBA" id="ARBA00022723"/>
    </source>
</evidence>
<dbReference type="FunFam" id="1.20.1390.10:FF:000006">
    <property type="entry name" value="zinc finger CCCH domain-containing protein 14"/>
    <property type="match status" value="1"/>
</dbReference>
<dbReference type="PANTHER" id="PTHR14738:SF29">
    <property type="entry name" value="ZINC FINGER CCCH DOMAIN-CONTAINING PROTEIN 14"/>
    <property type="match status" value="1"/>
</dbReference>
<evidence type="ECO:0000256" key="6">
    <source>
        <dbReference type="ARBA" id="ARBA00022833"/>
    </source>
</evidence>
<dbReference type="Proteomes" id="UP000233020">
    <property type="component" value="Unplaced"/>
</dbReference>